<evidence type="ECO:0000313" key="1">
    <source>
        <dbReference type="EMBL" id="AJE32691.1"/>
    </source>
</evidence>
<dbReference type="Pfam" id="PF08713">
    <property type="entry name" value="DNA_alkylation"/>
    <property type="match status" value="1"/>
</dbReference>
<organism evidence="1 2">
    <name type="scientific">Corynebacterium humireducens NBRC 106098 = DSM 45392</name>
    <dbReference type="NCBI Taxonomy" id="1223515"/>
    <lineage>
        <taxon>Bacteria</taxon>
        <taxon>Bacillati</taxon>
        <taxon>Actinomycetota</taxon>
        <taxon>Actinomycetes</taxon>
        <taxon>Mycobacteriales</taxon>
        <taxon>Corynebacteriaceae</taxon>
        <taxon>Corynebacterium</taxon>
    </lineage>
</organism>
<keyword evidence="2" id="KW-1185">Reference proteome</keyword>
<dbReference type="EMBL" id="CP005286">
    <property type="protein sequence ID" value="AJE32691.1"/>
    <property type="molecule type" value="Genomic_DNA"/>
</dbReference>
<dbReference type="PANTHER" id="PTHR34070">
    <property type="entry name" value="ARMADILLO-TYPE FOLD"/>
    <property type="match status" value="1"/>
</dbReference>
<sequence length="208" mass="23388">MTTAPIESALRPLADPGRAVGMAAYMRDQFAFLGVGAVERRKATRGLLPRTLDRELVDALWALPEREFQYVACDHLRTAESAPADWLRTLVTTRSWWDTVDALAAPVGRSCTPEQMRAWARDDNLWVRRAAILHQLKRREATDTALLAEILAANLGSGEFFIDKALGWALREYSRTDPAWVRAFLDTHRVAALTRREASRYLEPPTGA</sequence>
<dbReference type="Gene3D" id="1.25.40.290">
    <property type="entry name" value="ARM repeat domains"/>
    <property type="match status" value="1"/>
</dbReference>
<reference evidence="1 2" key="1">
    <citation type="submission" date="2013-04" db="EMBL/GenBank/DDBJ databases">
        <title>Complete genome sequence of Corynebacterium humireducens DSM 45392(T), isolated from a wastewater-fed microbial fuel cell.</title>
        <authorList>
            <person name="Ruckert C."/>
            <person name="Albersmeier A."/>
            <person name="Kalinowski J."/>
        </authorList>
    </citation>
    <scope>NUCLEOTIDE SEQUENCE [LARGE SCALE GENOMIC DNA]</scope>
    <source>
        <strain evidence="2">MFC-5</strain>
    </source>
</reference>
<protein>
    <recommendedName>
        <fullName evidence="3">DNA alkylation repair enzyme</fullName>
    </recommendedName>
</protein>
<dbReference type="CDD" id="cd07064">
    <property type="entry name" value="AlkD_like_1"/>
    <property type="match status" value="1"/>
</dbReference>
<dbReference type="Gene3D" id="1.20.1660.10">
    <property type="entry name" value="Hypothetical protein (EF3068)"/>
    <property type="match status" value="1"/>
</dbReference>
<accession>A0A0B5D1Z2</accession>
<dbReference type="Proteomes" id="UP000031524">
    <property type="component" value="Chromosome"/>
</dbReference>
<dbReference type="RefSeq" id="WP_040085378.1">
    <property type="nucleotide sequence ID" value="NZ_BCSU01000029.1"/>
</dbReference>
<dbReference type="PANTHER" id="PTHR34070:SF1">
    <property type="entry name" value="DNA ALKYLATION REPAIR PROTEIN"/>
    <property type="match status" value="1"/>
</dbReference>
<dbReference type="KEGG" id="chm:B842_04190"/>
<evidence type="ECO:0008006" key="3">
    <source>
        <dbReference type="Google" id="ProtNLM"/>
    </source>
</evidence>
<dbReference type="STRING" id="1223515.B842_04190"/>
<dbReference type="AlphaFoldDB" id="A0A0B5D1Z2"/>
<gene>
    <name evidence="1" type="ORF">B842_04190</name>
</gene>
<proteinExistence type="predicted"/>
<evidence type="ECO:0000313" key="2">
    <source>
        <dbReference type="Proteomes" id="UP000031524"/>
    </source>
</evidence>
<dbReference type="HOGENOM" id="CLU_079880_1_1_11"/>
<dbReference type="SUPFAM" id="SSF48371">
    <property type="entry name" value="ARM repeat"/>
    <property type="match status" value="1"/>
</dbReference>
<dbReference type="InterPro" id="IPR014825">
    <property type="entry name" value="DNA_alkylation"/>
</dbReference>
<dbReference type="InterPro" id="IPR016024">
    <property type="entry name" value="ARM-type_fold"/>
</dbReference>
<name>A0A0B5D1Z2_9CORY</name>